<accession>A0A1V0AAJ0</accession>
<dbReference type="EMBL" id="CP017717">
    <property type="protein sequence ID" value="AQZ67199.1"/>
    <property type="molecule type" value="Genomic_DNA"/>
</dbReference>
<dbReference type="AlphaFoldDB" id="A0A1V0AAJ0"/>
<keyword evidence="2" id="KW-1185">Reference proteome</keyword>
<gene>
    <name evidence="1" type="ORF">BKM31_42245</name>
</gene>
<sequence>MISASIPRMCDLVVLVNGLPGSGKTTVARALGHALGWPVISKDAIKETLADVLERPQDLSPREWSSRLGMAAGESMWTLLAAAGRGAVLESPWLAPLRPVVLAGLRRAGVEAGPRVREVWCDVPPEVARRRYEQRVRHPIHLDGEVGDERWKEWAAGARPLGIGPVRRLPMTREIDIPGLAEFCAAPPGSPA</sequence>
<dbReference type="Gene3D" id="3.40.50.300">
    <property type="entry name" value="P-loop containing nucleotide triphosphate hydrolases"/>
    <property type="match status" value="1"/>
</dbReference>
<evidence type="ECO:0000313" key="2">
    <source>
        <dbReference type="Proteomes" id="UP000190797"/>
    </source>
</evidence>
<dbReference type="Proteomes" id="UP000190797">
    <property type="component" value="Chromosome"/>
</dbReference>
<dbReference type="InterPro" id="IPR027417">
    <property type="entry name" value="P-loop_NTPase"/>
</dbReference>
<evidence type="ECO:0000313" key="1">
    <source>
        <dbReference type="EMBL" id="AQZ67199.1"/>
    </source>
</evidence>
<organism evidence="1 2">
    <name type="scientific">[Actinomadura] parvosata subsp. kistnae</name>
    <dbReference type="NCBI Taxonomy" id="1909395"/>
    <lineage>
        <taxon>Bacteria</taxon>
        <taxon>Bacillati</taxon>
        <taxon>Actinomycetota</taxon>
        <taxon>Actinomycetes</taxon>
        <taxon>Streptosporangiales</taxon>
        <taxon>Streptosporangiaceae</taxon>
        <taxon>Nonomuraea</taxon>
    </lineage>
</organism>
<reference evidence="2" key="1">
    <citation type="journal article" date="2017" name="Med. Chem. Commun.">
        <title>Nonomuraea sp. ATCC 55076 harbours the largest actinomycete chromosome to date and the kistamicin biosynthetic gene cluster.</title>
        <authorList>
            <person name="Nazari B."/>
            <person name="Forneris C.C."/>
            <person name="Gibson M.I."/>
            <person name="Moon K."/>
            <person name="Schramma K.R."/>
            <person name="Seyedsayamdost M.R."/>
        </authorList>
    </citation>
    <scope>NUCLEOTIDE SEQUENCE [LARGE SCALE GENOMIC DNA]</scope>
    <source>
        <strain evidence="2">ATCC 55076</strain>
    </source>
</reference>
<name>A0A1V0AAJ0_9ACTN</name>
<dbReference type="KEGG" id="noa:BKM31_42245"/>
<dbReference type="STRING" id="1909395.BKM31_42245"/>
<dbReference type="Pfam" id="PF13671">
    <property type="entry name" value="AAA_33"/>
    <property type="match status" value="1"/>
</dbReference>
<evidence type="ECO:0008006" key="3">
    <source>
        <dbReference type="Google" id="ProtNLM"/>
    </source>
</evidence>
<protein>
    <recommendedName>
        <fullName evidence="3">AAA family ATPase</fullName>
    </recommendedName>
</protein>
<dbReference type="SUPFAM" id="SSF52540">
    <property type="entry name" value="P-loop containing nucleoside triphosphate hydrolases"/>
    <property type="match status" value="1"/>
</dbReference>
<proteinExistence type="predicted"/>